<sequence length="273" mass="30101">MLKKRILGILLVIFMVGVFSVGCANDNQQKSSDDKKTIKIGTSSVSKDLAESGKNSLEKMGYEVEIIVFDDYVLPNDALVEGTLDANLYQHEPYMENYNESKGAKIVMLEPKLYDYYTGLYSVNADSLDSLPDGGAIGIAEDASNMSLQLEQLQEAGVIKLNKKPSDGEFFTVADIKENPHNYEFAQGDHMKYKNMDDYAIVIGTSNTMAEAGVDPTKNILKKFVDSKYTEGICVTEENANTQWAKDIIAAYTSNEAVEKVPASSGFDYAVKK</sequence>
<proteinExistence type="inferred from homology"/>
<evidence type="ECO:0000256" key="5">
    <source>
        <dbReference type="ARBA" id="ARBA00023139"/>
    </source>
</evidence>
<evidence type="ECO:0000256" key="6">
    <source>
        <dbReference type="ARBA" id="ARBA00023288"/>
    </source>
</evidence>
<dbReference type="EMBL" id="CP101637">
    <property type="protein sequence ID" value="WMT83000.1"/>
    <property type="molecule type" value="Genomic_DNA"/>
</dbReference>
<keyword evidence="5" id="KW-0564">Palmitate</keyword>
<dbReference type="RefSeq" id="WP_228105264.1">
    <property type="nucleotide sequence ID" value="NZ_CP101637.1"/>
</dbReference>
<name>A0ABY9Q4S1_9FIRM</name>
<dbReference type="SUPFAM" id="SSF53850">
    <property type="entry name" value="Periplasmic binding protein-like II"/>
    <property type="match status" value="1"/>
</dbReference>
<dbReference type="PROSITE" id="PS51257">
    <property type="entry name" value="PROKAR_LIPOPROTEIN"/>
    <property type="match status" value="1"/>
</dbReference>
<evidence type="ECO:0000313" key="8">
    <source>
        <dbReference type="Proteomes" id="UP001235030"/>
    </source>
</evidence>
<evidence type="ECO:0000256" key="4">
    <source>
        <dbReference type="ARBA" id="ARBA00023136"/>
    </source>
</evidence>
<organism evidence="7 8">
    <name type="scientific">Terrisporobacter mayombei</name>
    <dbReference type="NCBI Taxonomy" id="1541"/>
    <lineage>
        <taxon>Bacteria</taxon>
        <taxon>Bacillati</taxon>
        <taxon>Bacillota</taxon>
        <taxon>Clostridia</taxon>
        <taxon>Peptostreptococcales</taxon>
        <taxon>Peptostreptococcaceae</taxon>
        <taxon>Terrisporobacter</taxon>
    </lineage>
</organism>
<accession>A0ABY9Q4S1</accession>
<evidence type="ECO:0000256" key="3">
    <source>
        <dbReference type="ARBA" id="ARBA00022729"/>
    </source>
</evidence>
<comment type="similarity">
    <text evidence="2">Belongs to the NlpA lipoprotein family.</text>
</comment>
<dbReference type="Gene3D" id="3.40.190.10">
    <property type="entry name" value="Periplasmic binding protein-like II"/>
    <property type="match status" value="2"/>
</dbReference>
<reference evidence="7 8" key="1">
    <citation type="submission" date="2022-07" db="EMBL/GenBank/DDBJ databases">
        <title>Genome sequence of Terrisporobacter mayombei DSM6539.</title>
        <authorList>
            <person name="Boeer T."/>
            <person name="Bengelsdorf F.R."/>
            <person name="Daniel R."/>
            <person name="Poehlein A."/>
        </authorList>
    </citation>
    <scope>NUCLEOTIDE SEQUENCE [LARGE SCALE GENOMIC DNA]</scope>
    <source>
        <strain evidence="7 8">DSM 6539</strain>
    </source>
</reference>
<protein>
    <submittedName>
        <fullName evidence="7">D-methionine-binding lipoprotein MetQ</fullName>
    </submittedName>
</protein>
<dbReference type="Pfam" id="PF03180">
    <property type="entry name" value="Lipoprotein_9"/>
    <property type="match status" value="1"/>
</dbReference>
<dbReference type="PANTHER" id="PTHR30429:SF0">
    <property type="entry name" value="METHIONINE-BINDING LIPOPROTEIN METQ"/>
    <property type="match status" value="1"/>
</dbReference>
<keyword evidence="3" id="KW-0732">Signal</keyword>
<keyword evidence="4" id="KW-0472">Membrane</keyword>
<keyword evidence="8" id="KW-1185">Reference proteome</keyword>
<dbReference type="InterPro" id="IPR004872">
    <property type="entry name" value="Lipoprotein_NlpA"/>
</dbReference>
<evidence type="ECO:0000256" key="2">
    <source>
        <dbReference type="ARBA" id="ARBA00008973"/>
    </source>
</evidence>
<evidence type="ECO:0000256" key="1">
    <source>
        <dbReference type="ARBA" id="ARBA00004635"/>
    </source>
</evidence>
<keyword evidence="6 7" id="KW-0449">Lipoprotein</keyword>
<gene>
    <name evidence="7" type="primary">metQ_3</name>
    <name evidence="7" type="ORF">TEMA_34980</name>
</gene>
<comment type="subcellular location">
    <subcellularLocation>
        <location evidence="1">Membrane</location>
        <topology evidence="1">Lipid-anchor</topology>
    </subcellularLocation>
</comment>
<evidence type="ECO:0000313" key="7">
    <source>
        <dbReference type="EMBL" id="WMT83000.1"/>
    </source>
</evidence>
<dbReference type="Proteomes" id="UP001235030">
    <property type="component" value="Chromosome"/>
</dbReference>
<dbReference type="PANTHER" id="PTHR30429">
    <property type="entry name" value="D-METHIONINE-BINDING LIPOPROTEIN METQ"/>
    <property type="match status" value="1"/>
</dbReference>